<dbReference type="NCBIfam" id="TIGR00488">
    <property type="entry name" value="bis(5'-nucleosyl)-tetraphosphatase (symmetrical) YqeK"/>
    <property type="match status" value="1"/>
</dbReference>
<reference evidence="8 9" key="1">
    <citation type="submission" date="2022-07" db="EMBL/GenBank/DDBJ databases">
        <title>Genomic and pangenome structural analysis of the polyextremophile Exiguobacterium.</title>
        <authorList>
            <person name="Shen L."/>
        </authorList>
    </citation>
    <scope>NUCLEOTIDE SEQUENCE [LARGE SCALE GENOMIC DNA]</scope>
    <source>
        <strain evidence="8 9">12_1</strain>
    </source>
</reference>
<evidence type="ECO:0000313" key="8">
    <source>
        <dbReference type="EMBL" id="MCT4796412.1"/>
    </source>
</evidence>
<gene>
    <name evidence="8" type="primary">yqeK</name>
    <name evidence="8" type="ORF">NQG31_12735</name>
</gene>
<dbReference type="CDD" id="cd00077">
    <property type="entry name" value="HDc"/>
    <property type="match status" value="1"/>
</dbReference>
<proteinExistence type="predicted"/>
<keyword evidence="4 8" id="KW-0378">Hydrolase</keyword>
<dbReference type="Gene3D" id="1.10.3210.10">
    <property type="entry name" value="Hypothetical protein af1432"/>
    <property type="match status" value="1"/>
</dbReference>
<sequence length="185" mass="20832">MTYEQARTLIEQTLPEKRFIHTLGVVETAEHLAKTYGVNVEQARLAAMLHDYAKYMDRDEMRQVVRAEQLDLALLEFDDELLHAPVGAVLLDRAYDLDAAVVSAIKNHTTGSPGMSRLDQVIFVSDAIEPNRRYPGVEALRDVAEQSLELAVVATLRQSIQHLLNKSVRIFPLTIATYNDFVKTP</sequence>
<dbReference type="Pfam" id="PF01966">
    <property type="entry name" value="HD"/>
    <property type="match status" value="1"/>
</dbReference>
<dbReference type="PANTHER" id="PTHR35795:SF1">
    <property type="entry name" value="BIS(5'-NUCLEOSYL)-TETRAPHOSPHATASE, SYMMETRICAL"/>
    <property type="match status" value="1"/>
</dbReference>
<keyword evidence="9" id="KW-1185">Reference proteome</keyword>
<accession>A0ABT2KZR6</accession>
<dbReference type="InterPro" id="IPR051094">
    <property type="entry name" value="Diverse_Catalytic_Enzymes"/>
</dbReference>
<dbReference type="GO" id="GO:0008803">
    <property type="term" value="F:bis(5'-nucleosyl)-tetraphosphatase (symmetrical) activity"/>
    <property type="evidence" value="ECO:0007669"/>
    <property type="project" value="UniProtKB-EC"/>
</dbReference>
<evidence type="ECO:0000256" key="5">
    <source>
        <dbReference type="ARBA" id="ARBA00023004"/>
    </source>
</evidence>
<evidence type="ECO:0000256" key="6">
    <source>
        <dbReference type="ARBA" id="ARBA00049417"/>
    </source>
</evidence>
<organism evidence="8 9">
    <name type="scientific">Exiguobacterium alkaliphilum</name>
    <dbReference type="NCBI Taxonomy" id="1428684"/>
    <lineage>
        <taxon>Bacteria</taxon>
        <taxon>Bacillati</taxon>
        <taxon>Bacillota</taxon>
        <taxon>Bacilli</taxon>
        <taxon>Bacillales</taxon>
        <taxon>Bacillales Family XII. Incertae Sedis</taxon>
        <taxon>Exiguobacterium</taxon>
    </lineage>
</organism>
<keyword evidence="5" id="KW-0408">Iron</keyword>
<dbReference type="InterPro" id="IPR003607">
    <property type="entry name" value="HD/PDEase_dom"/>
</dbReference>
<dbReference type="EC" id="3.6.1.41" evidence="1"/>
<dbReference type="SMART" id="SM00471">
    <property type="entry name" value="HDc"/>
    <property type="match status" value="1"/>
</dbReference>
<dbReference type="InterPro" id="IPR006675">
    <property type="entry name" value="HDIG_dom"/>
</dbReference>
<feature type="domain" description="HD" evidence="7">
    <location>
        <begin position="18"/>
        <end position="131"/>
    </location>
</feature>
<dbReference type="PANTHER" id="PTHR35795">
    <property type="entry name" value="SLR1885 PROTEIN"/>
    <property type="match status" value="1"/>
</dbReference>
<evidence type="ECO:0000256" key="1">
    <source>
        <dbReference type="ARBA" id="ARBA00012506"/>
    </source>
</evidence>
<comment type="catalytic activity">
    <reaction evidence="6">
        <text>P(1),P(4)-bis(5'-adenosyl) tetraphosphate + H2O = 2 ADP + 2 H(+)</text>
        <dbReference type="Rhea" id="RHEA:24252"/>
        <dbReference type="ChEBI" id="CHEBI:15377"/>
        <dbReference type="ChEBI" id="CHEBI:15378"/>
        <dbReference type="ChEBI" id="CHEBI:58141"/>
        <dbReference type="ChEBI" id="CHEBI:456216"/>
        <dbReference type="EC" id="3.6.1.41"/>
    </reaction>
</comment>
<evidence type="ECO:0000313" key="9">
    <source>
        <dbReference type="Proteomes" id="UP001206821"/>
    </source>
</evidence>
<keyword evidence="2" id="KW-0479">Metal-binding</keyword>
<dbReference type="NCBIfam" id="TIGR00277">
    <property type="entry name" value="HDIG"/>
    <property type="match status" value="1"/>
</dbReference>
<dbReference type="EMBL" id="JANIEK010000066">
    <property type="protein sequence ID" value="MCT4796412.1"/>
    <property type="molecule type" value="Genomic_DNA"/>
</dbReference>
<evidence type="ECO:0000256" key="2">
    <source>
        <dbReference type="ARBA" id="ARBA00022723"/>
    </source>
</evidence>
<dbReference type="SUPFAM" id="SSF109604">
    <property type="entry name" value="HD-domain/PDEase-like"/>
    <property type="match status" value="1"/>
</dbReference>
<dbReference type="RefSeq" id="WP_034817714.1">
    <property type="nucleotide sequence ID" value="NZ_JANIEK010000066.1"/>
</dbReference>
<evidence type="ECO:0000259" key="7">
    <source>
        <dbReference type="PROSITE" id="PS51831"/>
    </source>
</evidence>
<dbReference type="PROSITE" id="PS51831">
    <property type="entry name" value="HD"/>
    <property type="match status" value="1"/>
</dbReference>
<dbReference type="InterPro" id="IPR005249">
    <property type="entry name" value="YqeK"/>
</dbReference>
<protein>
    <recommendedName>
        <fullName evidence="1">bis(5'-nucleosyl)-tetraphosphatase (symmetrical)</fullName>
        <ecNumber evidence="1">3.6.1.41</ecNumber>
    </recommendedName>
</protein>
<dbReference type="InterPro" id="IPR006674">
    <property type="entry name" value="HD_domain"/>
</dbReference>
<dbReference type="Proteomes" id="UP001206821">
    <property type="component" value="Unassembled WGS sequence"/>
</dbReference>
<name>A0ABT2KZR6_9BACL</name>
<keyword evidence="3" id="KW-0547">Nucleotide-binding</keyword>
<comment type="caution">
    <text evidence="8">The sequence shown here is derived from an EMBL/GenBank/DDBJ whole genome shotgun (WGS) entry which is preliminary data.</text>
</comment>
<evidence type="ECO:0000256" key="4">
    <source>
        <dbReference type="ARBA" id="ARBA00022801"/>
    </source>
</evidence>
<evidence type="ECO:0000256" key="3">
    <source>
        <dbReference type="ARBA" id="ARBA00022741"/>
    </source>
</evidence>